<dbReference type="EMBL" id="KB467887">
    <property type="protein sequence ID" value="PCH36536.1"/>
    <property type="molecule type" value="Genomic_DNA"/>
</dbReference>
<evidence type="ECO:0000313" key="1">
    <source>
        <dbReference type="EMBL" id="PCH36536.1"/>
    </source>
</evidence>
<proteinExistence type="predicted"/>
<keyword evidence="2" id="KW-1185">Reference proteome</keyword>
<dbReference type="AlphaFoldDB" id="A0A2H3J2Z1"/>
<dbReference type="Proteomes" id="UP000218811">
    <property type="component" value="Unassembled WGS sequence"/>
</dbReference>
<name>A0A2H3J2Z1_WOLCO</name>
<accession>A0A2H3J2Z1</accession>
<gene>
    <name evidence="1" type="ORF">WOLCODRAFT_157243</name>
</gene>
<evidence type="ECO:0000313" key="2">
    <source>
        <dbReference type="Proteomes" id="UP000218811"/>
    </source>
</evidence>
<protein>
    <submittedName>
        <fullName evidence="1">Uncharacterized protein</fullName>
    </submittedName>
</protein>
<sequence length="84" mass="8851">MTLLPGHSASQLLRVGVKEEVHLSIRNLRSLSQDGGRIYVARVTACGEYAAPASPEVPAEGGQAPRPCPMTMNAFICNGMLGEA</sequence>
<reference evidence="1 2" key="1">
    <citation type="journal article" date="2012" name="Science">
        <title>The Paleozoic origin of enzymatic lignin decomposition reconstructed from 31 fungal genomes.</title>
        <authorList>
            <person name="Floudas D."/>
            <person name="Binder M."/>
            <person name="Riley R."/>
            <person name="Barry K."/>
            <person name="Blanchette R.A."/>
            <person name="Henrissat B."/>
            <person name="Martinez A.T."/>
            <person name="Otillar R."/>
            <person name="Spatafora J.W."/>
            <person name="Yadav J.S."/>
            <person name="Aerts A."/>
            <person name="Benoit I."/>
            <person name="Boyd A."/>
            <person name="Carlson A."/>
            <person name="Copeland A."/>
            <person name="Coutinho P.M."/>
            <person name="de Vries R.P."/>
            <person name="Ferreira P."/>
            <person name="Findley K."/>
            <person name="Foster B."/>
            <person name="Gaskell J."/>
            <person name="Glotzer D."/>
            <person name="Gorecki P."/>
            <person name="Heitman J."/>
            <person name="Hesse C."/>
            <person name="Hori C."/>
            <person name="Igarashi K."/>
            <person name="Jurgens J.A."/>
            <person name="Kallen N."/>
            <person name="Kersten P."/>
            <person name="Kohler A."/>
            <person name="Kuees U."/>
            <person name="Kumar T.K.A."/>
            <person name="Kuo A."/>
            <person name="LaButti K."/>
            <person name="Larrondo L.F."/>
            <person name="Lindquist E."/>
            <person name="Ling A."/>
            <person name="Lombard V."/>
            <person name="Lucas S."/>
            <person name="Lundell T."/>
            <person name="Martin R."/>
            <person name="McLaughlin D.J."/>
            <person name="Morgenstern I."/>
            <person name="Morin E."/>
            <person name="Murat C."/>
            <person name="Nagy L.G."/>
            <person name="Nolan M."/>
            <person name="Ohm R.A."/>
            <person name="Patyshakuliyeva A."/>
            <person name="Rokas A."/>
            <person name="Ruiz-Duenas F.J."/>
            <person name="Sabat G."/>
            <person name="Salamov A."/>
            <person name="Samejima M."/>
            <person name="Schmutz J."/>
            <person name="Slot J.C."/>
            <person name="St John F."/>
            <person name="Stenlid J."/>
            <person name="Sun H."/>
            <person name="Sun S."/>
            <person name="Syed K."/>
            <person name="Tsang A."/>
            <person name="Wiebenga A."/>
            <person name="Young D."/>
            <person name="Pisabarro A."/>
            <person name="Eastwood D.C."/>
            <person name="Martin F."/>
            <person name="Cullen D."/>
            <person name="Grigoriev I.V."/>
            <person name="Hibbett D.S."/>
        </authorList>
    </citation>
    <scope>NUCLEOTIDE SEQUENCE [LARGE SCALE GENOMIC DNA]</scope>
    <source>
        <strain evidence="1 2">MD-104</strain>
    </source>
</reference>
<organism evidence="1 2">
    <name type="scientific">Wolfiporia cocos (strain MD-104)</name>
    <name type="common">Brown rot fungus</name>
    <dbReference type="NCBI Taxonomy" id="742152"/>
    <lineage>
        <taxon>Eukaryota</taxon>
        <taxon>Fungi</taxon>
        <taxon>Dikarya</taxon>
        <taxon>Basidiomycota</taxon>
        <taxon>Agaricomycotina</taxon>
        <taxon>Agaricomycetes</taxon>
        <taxon>Polyporales</taxon>
        <taxon>Phaeolaceae</taxon>
        <taxon>Wolfiporia</taxon>
    </lineage>
</organism>